<keyword evidence="1" id="KW-0472">Membrane</keyword>
<dbReference type="OrthoDB" id="3199332at2"/>
<dbReference type="EMBL" id="JXSQ01000028">
    <property type="protein sequence ID" value="KIP51613.1"/>
    <property type="molecule type" value="Genomic_DNA"/>
</dbReference>
<protein>
    <recommendedName>
        <fullName evidence="4">Prealbumin-like fold domain-containing protein</fullName>
    </recommendedName>
</protein>
<evidence type="ECO:0000313" key="2">
    <source>
        <dbReference type="EMBL" id="KIP51613.1"/>
    </source>
</evidence>
<comment type="caution">
    <text evidence="2">The sequence shown here is derived from an EMBL/GenBank/DDBJ whole genome shotgun (WGS) entry which is preliminary data.</text>
</comment>
<gene>
    <name evidence="2" type="ORF">SD72_14280</name>
</gene>
<feature type="transmembrane region" description="Helical" evidence="1">
    <location>
        <begin position="478"/>
        <end position="499"/>
    </location>
</feature>
<keyword evidence="1" id="KW-1133">Transmembrane helix</keyword>
<evidence type="ECO:0000313" key="3">
    <source>
        <dbReference type="Proteomes" id="UP000032120"/>
    </source>
</evidence>
<accession>A0A0D0IQ55</accession>
<name>A0A0D0IQ55_9MICO</name>
<evidence type="ECO:0008006" key="4">
    <source>
        <dbReference type="Google" id="ProtNLM"/>
    </source>
</evidence>
<keyword evidence="1" id="KW-0812">Transmembrane</keyword>
<evidence type="ECO:0000256" key="1">
    <source>
        <dbReference type="SAM" id="Phobius"/>
    </source>
</evidence>
<organism evidence="2 3">
    <name type="scientific">Leucobacter komagatae</name>
    <dbReference type="NCBI Taxonomy" id="55969"/>
    <lineage>
        <taxon>Bacteria</taxon>
        <taxon>Bacillati</taxon>
        <taxon>Actinomycetota</taxon>
        <taxon>Actinomycetes</taxon>
        <taxon>Micrococcales</taxon>
        <taxon>Microbacteriaceae</taxon>
        <taxon>Leucobacter</taxon>
    </lineage>
</organism>
<reference evidence="2 3" key="1">
    <citation type="submission" date="2015-01" db="EMBL/GenBank/DDBJ databases">
        <title>Draft genome sequence of Leucobacter komagatae strain VKM ST2845.</title>
        <authorList>
            <person name="Karlyshev A.V."/>
            <person name="Kudryashova E.B."/>
        </authorList>
    </citation>
    <scope>NUCLEOTIDE SEQUENCE [LARGE SCALE GENOMIC DNA]</scope>
    <source>
        <strain evidence="2 3">VKM ST2845</strain>
    </source>
</reference>
<dbReference type="NCBIfam" id="TIGR01167">
    <property type="entry name" value="LPXTG_anchor"/>
    <property type="match status" value="1"/>
</dbReference>
<proteinExistence type="predicted"/>
<dbReference type="AlphaFoldDB" id="A0A0D0IQ55"/>
<sequence length="514" mass="52944">MGAPMSGRHTLGARRATPRRGTVTVLVAAITVFLPVPIGPGQALIAAEWPPFSAAGSQADRGGEVVVHLPELGGADSGGSGGFEVAGFTACEVQESTGAMAGETGIRVALDSGGLPVVTRGTDRVALSCGSEQFTDSGTASTLFTLHPGTYVVYESTPRFTPDGEAQGGDAFATLPAVVVVPPRTAAATRGERSSGAIELFPKAAPAAAAEAGPGVSSEVFGDEIRQTVTVPVSGLGEGAGGDLRIAERLARGVKLVGTSLVLVRADGTLTQLAEPDFVERRGEDAAGSSLEIELTRRGLDVLAEHPTGVLQLEATLSPETSGSTAASAEVSVNGERIREAVSGRVENPNIEYFWNYAHLLTMVTDVGATEERPLSGVVFDVYLFDKLSPYCPDAPTGSSLWSKKNVVADADGKVFNRTLGQAYYCFYQVSIPPGYKGGIDAPVLLLVNAEGAHEVVHYSQVGSDASDLPDLPLTGSAAGVALVTLGAVFLGVAGWLGVVRYRRGNSEQVAPLG</sequence>
<dbReference type="Proteomes" id="UP000032120">
    <property type="component" value="Unassembled WGS sequence"/>
</dbReference>
<keyword evidence="3" id="KW-1185">Reference proteome</keyword>